<dbReference type="EMBL" id="FOYD01000009">
    <property type="protein sequence ID" value="SFQ86476.1"/>
    <property type="molecule type" value="Genomic_DNA"/>
</dbReference>
<organism evidence="8 9">
    <name type="scientific">Halopseudomonas formosensis</name>
    <dbReference type="NCBI Taxonomy" id="1002526"/>
    <lineage>
        <taxon>Bacteria</taxon>
        <taxon>Pseudomonadati</taxon>
        <taxon>Pseudomonadota</taxon>
        <taxon>Gammaproteobacteria</taxon>
        <taxon>Pseudomonadales</taxon>
        <taxon>Pseudomonadaceae</taxon>
        <taxon>Halopseudomonas</taxon>
    </lineage>
</organism>
<dbReference type="Proteomes" id="UP000242815">
    <property type="component" value="Unassembled WGS sequence"/>
</dbReference>
<dbReference type="SUPFAM" id="SSF63380">
    <property type="entry name" value="Riboflavin synthase domain-like"/>
    <property type="match status" value="1"/>
</dbReference>
<dbReference type="PANTHER" id="PTHR19384">
    <property type="entry name" value="NITRIC OXIDE SYNTHASE-RELATED"/>
    <property type="match status" value="1"/>
</dbReference>
<dbReference type="Gene3D" id="3.40.50.80">
    <property type="entry name" value="Nucleotide-binding domain of ferredoxin-NADP reductase (FNR) module"/>
    <property type="match status" value="1"/>
</dbReference>
<gene>
    <name evidence="8" type="ORF">SAMN05216578_109123</name>
</gene>
<dbReference type="PROSITE" id="PS51384">
    <property type="entry name" value="FAD_FR"/>
    <property type="match status" value="1"/>
</dbReference>
<keyword evidence="5" id="KW-1133">Transmembrane helix</keyword>
<keyword evidence="1" id="KW-0285">Flavoprotein</keyword>
<dbReference type="InterPro" id="IPR039261">
    <property type="entry name" value="FNR_nucleotide-bd"/>
</dbReference>
<dbReference type="STRING" id="1002526.SAMN05216578_109123"/>
<evidence type="ECO:0000256" key="2">
    <source>
        <dbReference type="ARBA" id="ARBA00022643"/>
    </source>
</evidence>
<evidence type="ECO:0000259" key="7">
    <source>
        <dbReference type="PROSITE" id="PS51384"/>
    </source>
</evidence>
<feature type="domain" description="Flavodoxin-like" evidence="6">
    <location>
        <begin position="53"/>
        <end position="190"/>
    </location>
</feature>
<name>A0A1I6BZW8_9GAMM</name>
<protein>
    <recommendedName>
        <fullName evidence="4">NADPH--hemoprotein reductase</fullName>
        <ecNumber evidence="4">1.6.2.4</ecNumber>
    </recommendedName>
</protein>
<dbReference type="Pfam" id="PF00258">
    <property type="entry name" value="Flavodoxin_1"/>
    <property type="match status" value="1"/>
</dbReference>
<keyword evidence="3" id="KW-0249">Electron transport</keyword>
<reference evidence="8 9" key="1">
    <citation type="submission" date="2016-10" db="EMBL/GenBank/DDBJ databases">
        <authorList>
            <person name="de Groot N.N."/>
        </authorList>
    </citation>
    <scope>NUCLEOTIDE SEQUENCE [LARGE SCALE GENOMIC DNA]</scope>
    <source>
        <strain evidence="8 9">JCM 18415</strain>
    </source>
</reference>
<dbReference type="InterPro" id="IPR008254">
    <property type="entry name" value="Flavodoxin/NO_synth"/>
</dbReference>
<dbReference type="InterPro" id="IPR001433">
    <property type="entry name" value="OxRdtase_FAD/NAD-bd"/>
</dbReference>
<dbReference type="SUPFAM" id="SSF52218">
    <property type="entry name" value="Flavoproteins"/>
    <property type="match status" value="1"/>
</dbReference>
<dbReference type="PANTHER" id="PTHR19384:SF17">
    <property type="entry name" value="NADPH--CYTOCHROME P450 REDUCTASE"/>
    <property type="match status" value="1"/>
</dbReference>
<keyword evidence="5" id="KW-0812">Transmembrane</keyword>
<dbReference type="Pfam" id="PF00175">
    <property type="entry name" value="NAD_binding_1"/>
    <property type="match status" value="1"/>
</dbReference>
<dbReference type="GO" id="GO:0005829">
    <property type="term" value="C:cytosol"/>
    <property type="evidence" value="ECO:0007669"/>
    <property type="project" value="TreeGrafter"/>
</dbReference>
<evidence type="ECO:0000313" key="9">
    <source>
        <dbReference type="Proteomes" id="UP000242815"/>
    </source>
</evidence>
<evidence type="ECO:0000313" key="8">
    <source>
        <dbReference type="EMBL" id="SFQ86476.1"/>
    </source>
</evidence>
<evidence type="ECO:0000259" key="6">
    <source>
        <dbReference type="PROSITE" id="PS50902"/>
    </source>
</evidence>
<dbReference type="GO" id="GO:0003958">
    <property type="term" value="F:NADPH-hemoprotein reductase activity"/>
    <property type="evidence" value="ECO:0007669"/>
    <property type="project" value="UniProtKB-EC"/>
</dbReference>
<dbReference type="Gene3D" id="3.40.50.360">
    <property type="match status" value="1"/>
</dbReference>
<dbReference type="RefSeq" id="WP_090540044.1">
    <property type="nucleotide sequence ID" value="NZ_FOYD01000009.1"/>
</dbReference>
<feature type="domain" description="FAD-binding FR-type" evidence="7">
    <location>
        <begin position="204"/>
        <end position="312"/>
    </location>
</feature>
<keyword evidence="5" id="KW-0472">Membrane</keyword>
<dbReference type="GO" id="GO:0010181">
    <property type="term" value="F:FMN binding"/>
    <property type="evidence" value="ECO:0007669"/>
    <property type="project" value="InterPro"/>
</dbReference>
<dbReference type="PRINTS" id="PR00371">
    <property type="entry name" value="FPNCR"/>
</dbReference>
<dbReference type="Gene3D" id="2.40.30.10">
    <property type="entry name" value="Translation factors"/>
    <property type="match status" value="1"/>
</dbReference>
<feature type="transmembrane region" description="Helical" evidence="5">
    <location>
        <begin position="12"/>
        <end position="35"/>
    </location>
</feature>
<dbReference type="InterPro" id="IPR017927">
    <property type="entry name" value="FAD-bd_FR_type"/>
</dbReference>
<keyword evidence="2" id="KW-0288">FMN</keyword>
<keyword evidence="3" id="KW-0813">Transport</keyword>
<evidence type="ECO:0000256" key="4">
    <source>
        <dbReference type="ARBA" id="ARBA00023797"/>
    </source>
</evidence>
<evidence type="ECO:0000256" key="5">
    <source>
        <dbReference type="SAM" id="Phobius"/>
    </source>
</evidence>
<proteinExistence type="predicted"/>
<dbReference type="PRINTS" id="PR00369">
    <property type="entry name" value="FLAVODOXIN"/>
</dbReference>
<dbReference type="InterPro" id="IPR017938">
    <property type="entry name" value="Riboflavin_synthase-like_b-brl"/>
</dbReference>
<dbReference type="PROSITE" id="PS50902">
    <property type="entry name" value="FLAVODOXIN_LIKE"/>
    <property type="match status" value="1"/>
</dbReference>
<dbReference type="OrthoDB" id="9816402at2"/>
<dbReference type="GO" id="GO:0050660">
    <property type="term" value="F:flavin adenine dinucleotide binding"/>
    <property type="evidence" value="ECO:0007669"/>
    <property type="project" value="TreeGrafter"/>
</dbReference>
<dbReference type="InterPro" id="IPR029039">
    <property type="entry name" value="Flavoprotein-like_sf"/>
</dbReference>
<dbReference type="EC" id="1.6.2.4" evidence="4"/>
<dbReference type="GO" id="GO:0016655">
    <property type="term" value="F:oxidoreductase activity, acting on NAD(P)H, quinone or similar compound as acceptor"/>
    <property type="evidence" value="ECO:0007669"/>
    <property type="project" value="UniProtKB-ARBA"/>
</dbReference>
<evidence type="ECO:0000256" key="1">
    <source>
        <dbReference type="ARBA" id="ARBA00022630"/>
    </source>
</evidence>
<dbReference type="CDD" id="cd06200">
    <property type="entry name" value="SiR_like1"/>
    <property type="match status" value="1"/>
</dbReference>
<dbReference type="InterPro" id="IPR001094">
    <property type="entry name" value="Flavdoxin-like"/>
</dbReference>
<sequence length="450" mass="49947">MSLLELSWLSELLAAHRLWAALAFGGWLMLCWYCLAPAWRRRRRGSPAAAAEWLIAYASQSGAAREIAEQLALTAGHDGQAPALLPLNDLSLDNLSRHSRALFIVSTYGEGEAPDNAALFWRRARHQRPALQALQYGVLALGDSRYADYCGFGRHLDRWLGAAGAQPAIPLTEVDQLAPGALQQWRNRVDHLFGLPVVDDSATETATSWVLAERRQLNPSSPGAAAWLIRLSPIAAMPQWQAGDLAQIRIGSLRRTYSIASLPEDGALELIVRQVVGADGQLGQGSGWLCRHAESGATLEVVLRPNPQFHLVELDTPSIFIGAGTGLAGLRSLIKQRQRQGHKDNWLIFGERCQQHDRWLAEELEGWAAQGMLTLDRCFSRTEETTEYVQHRLTNKADQLRQWVDQGACIHVCGRLAGMGNAVHAVLQELLSAEQWLGLQQQNRYRRDLY</sequence>
<dbReference type="InterPro" id="IPR001709">
    <property type="entry name" value="Flavoprot_Pyr_Nucl_cyt_Rdtase"/>
</dbReference>
<dbReference type="AlphaFoldDB" id="A0A1I6BZW8"/>
<evidence type="ECO:0000256" key="3">
    <source>
        <dbReference type="ARBA" id="ARBA00022982"/>
    </source>
</evidence>
<dbReference type="SUPFAM" id="SSF52343">
    <property type="entry name" value="Ferredoxin reductase-like, C-terminal NADP-linked domain"/>
    <property type="match status" value="1"/>
</dbReference>
<accession>A0A1I6BZW8</accession>